<accession>A0A9X9WR57</accession>
<dbReference type="PANTHER" id="PTHR42928:SF5">
    <property type="entry name" value="BLR1237 PROTEIN"/>
    <property type="match status" value="1"/>
</dbReference>
<evidence type="ECO:0000256" key="2">
    <source>
        <dbReference type="SAM" id="SignalP"/>
    </source>
</evidence>
<dbReference type="PANTHER" id="PTHR42928">
    <property type="entry name" value="TRICARBOXYLATE-BINDING PROTEIN"/>
    <property type="match status" value="1"/>
</dbReference>
<gene>
    <name evidence="3" type="ORF">GXW76_00500</name>
</gene>
<sequence length="328" mass="34463">MTRKSVGVRVGRRTALGLTAVLVSAPVRAQAWPMRPVRLVVPFPPGGPADAIGRILGERLAEIWGQPVIIDNRGGAGGNIGADVVAKSAPDGHTLLLAASSHVQGAALYRRLAFDPIQDFAPITQVAYYSLVVVVHPSVPANNLQEFEALLRANPGQVTMTSAGVGTPTHLTAELFRLRAGVQFTHVPFQGAAPAHTALLAGQVQAMFHNPVLAVPAVQAGRLRAIATTGARRAAALPDTPTLAESGYPGFDAGTWYAVLGPAGVPAPVVAKIDADMRRVVALPAVRERFSTQSLETRDLGPEPLAALMRAELTSWGALIQRLGIRQD</sequence>
<feature type="signal peptide" evidence="2">
    <location>
        <begin position="1"/>
        <end position="29"/>
    </location>
</feature>
<feature type="chain" id="PRO_5040730642" evidence="2">
    <location>
        <begin position="30"/>
        <end position="328"/>
    </location>
</feature>
<dbReference type="Gene3D" id="3.40.190.10">
    <property type="entry name" value="Periplasmic binding protein-like II"/>
    <property type="match status" value="1"/>
</dbReference>
<dbReference type="Gene3D" id="3.40.190.150">
    <property type="entry name" value="Bordetella uptake gene, domain 1"/>
    <property type="match status" value="1"/>
</dbReference>
<comment type="similarity">
    <text evidence="1">Belongs to the UPF0065 (bug) family.</text>
</comment>
<dbReference type="Pfam" id="PF03401">
    <property type="entry name" value="TctC"/>
    <property type="match status" value="1"/>
</dbReference>
<evidence type="ECO:0000313" key="4">
    <source>
        <dbReference type="Proteomes" id="UP001138751"/>
    </source>
</evidence>
<reference evidence="3" key="2">
    <citation type="journal article" date="2021" name="Syst. Appl. Microbiol.">
        <title>Roseomonas hellenica sp. nov., isolated from roots of wild-growing Alkanna tinctoria.</title>
        <authorList>
            <person name="Rat A."/>
            <person name="Naranjo H.D."/>
            <person name="Lebbe L."/>
            <person name="Cnockaert M."/>
            <person name="Krigas N."/>
            <person name="Grigoriadou K."/>
            <person name="Maloupa E."/>
            <person name="Willems A."/>
        </authorList>
    </citation>
    <scope>NUCLEOTIDE SEQUENCE</scope>
    <source>
        <strain evidence="3">LMG 31231</strain>
    </source>
</reference>
<comment type="caution">
    <text evidence="3">The sequence shown here is derived from an EMBL/GenBank/DDBJ whole genome shotgun (WGS) entry which is preliminary data.</text>
</comment>
<organism evidence="3 4">
    <name type="scientific">Neoroseomonas soli</name>
    <dbReference type="NCBI Taxonomy" id="1081025"/>
    <lineage>
        <taxon>Bacteria</taxon>
        <taxon>Pseudomonadati</taxon>
        <taxon>Pseudomonadota</taxon>
        <taxon>Alphaproteobacteria</taxon>
        <taxon>Acetobacterales</taxon>
        <taxon>Acetobacteraceae</taxon>
        <taxon>Neoroseomonas</taxon>
    </lineage>
</organism>
<evidence type="ECO:0000313" key="3">
    <source>
        <dbReference type="EMBL" id="MBR0669636.1"/>
    </source>
</evidence>
<evidence type="ECO:0000256" key="1">
    <source>
        <dbReference type="ARBA" id="ARBA00006987"/>
    </source>
</evidence>
<dbReference type="PIRSF" id="PIRSF017082">
    <property type="entry name" value="YflP"/>
    <property type="match status" value="1"/>
</dbReference>
<dbReference type="SUPFAM" id="SSF53850">
    <property type="entry name" value="Periplasmic binding protein-like II"/>
    <property type="match status" value="1"/>
</dbReference>
<dbReference type="CDD" id="cd13578">
    <property type="entry name" value="PBP2_Bug27"/>
    <property type="match status" value="1"/>
</dbReference>
<dbReference type="InterPro" id="IPR042100">
    <property type="entry name" value="Bug_dom1"/>
</dbReference>
<reference evidence="3" key="1">
    <citation type="submission" date="2020-01" db="EMBL/GenBank/DDBJ databases">
        <authorList>
            <person name="Rat A."/>
        </authorList>
    </citation>
    <scope>NUCLEOTIDE SEQUENCE</scope>
    <source>
        <strain evidence="3">LMG 31231</strain>
    </source>
</reference>
<protein>
    <submittedName>
        <fullName evidence="3">Tripartite tricarboxylate transporter substrate binding protein</fullName>
    </submittedName>
</protein>
<dbReference type="InterPro" id="IPR005064">
    <property type="entry name" value="BUG"/>
</dbReference>
<proteinExistence type="inferred from homology"/>
<dbReference type="EMBL" id="JAAEDM010000001">
    <property type="protein sequence ID" value="MBR0669636.1"/>
    <property type="molecule type" value="Genomic_DNA"/>
</dbReference>
<name>A0A9X9WR57_9PROT</name>
<dbReference type="RefSeq" id="WP_211859962.1">
    <property type="nucleotide sequence ID" value="NZ_JAAEDM010000001.1"/>
</dbReference>
<keyword evidence="4" id="KW-1185">Reference proteome</keyword>
<keyword evidence="2" id="KW-0732">Signal</keyword>
<dbReference type="AlphaFoldDB" id="A0A9X9WR57"/>
<dbReference type="Proteomes" id="UP001138751">
    <property type="component" value="Unassembled WGS sequence"/>
</dbReference>